<gene>
    <name evidence="11" type="ordered locus">KNP414_06041</name>
</gene>
<evidence type="ECO:0000256" key="7">
    <source>
        <dbReference type="SAM" id="Coils"/>
    </source>
</evidence>
<dbReference type="PROSITE" id="PS50111">
    <property type="entry name" value="CHEMOTAXIS_TRANSDUC_2"/>
    <property type="match status" value="1"/>
</dbReference>
<feature type="domain" description="HAMP" evidence="10">
    <location>
        <begin position="191"/>
        <end position="244"/>
    </location>
</feature>
<proteinExistence type="inferred from homology"/>
<organism evidence="11 12">
    <name type="scientific">Paenibacillus mucilaginosus (strain KNP414)</name>
    <dbReference type="NCBI Taxonomy" id="1036673"/>
    <lineage>
        <taxon>Bacteria</taxon>
        <taxon>Bacillati</taxon>
        <taxon>Bacillota</taxon>
        <taxon>Bacilli</taxon>
        <taxon>Bacillales</taxon>
        <taxon>Paenibacillaceae</taxon>
        <taxon>Paenibacillus</taxon>
    </lineage>
</organism>
<evidence type="ECO:0000256" key="3">
    <source>
        <dbReference type="ARBA" id="ARBA00023136"/>
    </source>
</evidence>
<comment type="similarity">
    <text evidence="5">Belongs to the methyl-accepting chemotaxis (MCP) protein family.</text>
</comment>
<evidence type="ECO:0000259" key="9">
    <source>
        <dbReference type="PROSITE" id="PS50111"/>
    </source>
</evidence>
<keyword evidence="4 6" id="KW-0807">Transducer</keyword>
<comment type="subcellular location">
    <subcellularLocation>
        <location evidence="1">Cell membrane</location>
    </subcellularLocation>
</comment>
<protein>
    <submittedName>
        <fullName evidence="11">Methyl-accepting chemotaxis protein</fullName>
    </submittedName>
</protein>
<dbReference type="PANTHER" id="PTHR32089:SF112">
    <property type="entry name" value="LYSOZYME-LIKE PROTEIN-RELATED"/>
    <property type="match status" value="1"/>
</dbReference>
<evidence type="ECO:0000256" key="8">
    <source>
        <dbReference type="SAM" id="Phobius"/>
    </source>
</evidence>
<dbReference type="Pfam" id="PF00015">
    <property type="entry name" value="MCPsignal"/>
    <property type="match status" value="1"/>
</dbReference>
<dbReference type="PROSITE" id="PS50885">
    <property type="entry name" value="HAMP"/>
    <property type="match status" value="1"/>
</dbReference>
<dbReference type="Proteomes" id="UP000006620">
    <property type="component" value="Chromosome"/>
</dbReference>
<dbReference type="InterPro" id="IPR003660">
    <property type="entry name" value="HAMP_dom"/>
</dbReference>
<reference evidence="11 12" key="2">
    <citation type="journal article" date="2013" name="Genome Announc.">
        <title>Genome Sequence of Growth-Improving Paenibacillus mucilaginosus Strain KNP414.</title>
        <authorList>
            <person name="Lu J.J."/>
            <person name="Wang J.F."/>
            <person name="Hu X.F."/>
        </authorList>
    </citation>
    <scope>NUCLEOTIDE SEQUENCE [LARGE SCALE GENOMIC DNA]</scope>
    <source>
        <strain evidence="11 12">KNP414</strain>
    </source>
</reference>
<keyword evidence="7" id="KW-0175">Coiled coil</keyword>
<dbReference type="PATRIC" id="fig|1036673.3.peg.5614"/>
<dbReference type="Gene3D" id="6.10.340.10">
    <property type="match status" value="1"/>
</dbReference>
<keyword evidence="8" id="KW-1133">Transmembrane helix</keyword>
<sequence>MKLRSKLFANALFLLLPAIALIAYIIVSMHSIQSTNAGYVPVLLETEKLNSSLVSVKQALGNYAFNPSEANKEESRELLTQSKAIFDKLKGLALTEENRILLQKAEAKFTQLGQESEAALAKSDLAGVKRQSIRTLGIMNDIHQLGEQGAEHYDKLTQEMLDRIARIVFIAAAGCAVLLAVGGAASFWLTRQIVRPVTELSAKARQIASGDLGVEIRPVSSRDEIAALNVSFREMVMNLRSILESVNGASSRIGGHTQQLEAENRALTEMSGQVSQSIDEIARGTSSISEDLQVTVEQIYGMRTALERSAQEIHETFTFSSESRQAVSQGRGLMLEQHRLAEQNTQVTAEIERTLQELSRHTEEINAMAEAVSGISRQTNLLALNAAIEASRAGEQGRGFAVVAAEVRKLAEQSDGVTRQIFGRIATMNESMETALAVMQTGVDTVGRQKASADASMTAFELIGTKVQEKVRRLESIREGMEELRRVSDSILAAVENISSVTEEAAAGSEEIAASSSEQLQTVSAVQQKVLSLKDIASELEEQVARFRL</sequence>
<reference evidence="12" key="1">
    <citation type="submission" date="2011-06" db="EMBL/GenBank/DDBJ databases">
        <title>Complete genome sequence of Paenibacillus mucilaginosus KNP414.</title>
        <authorList>
            <person name="Wang J."/>
            <person name="Hu S."/>
            <person name="Hu X."/>
            <person name="Zhang B."/>
            <person name="Dong D."/>
            <person name="Zhang S."/>
            <person name="Zhao K."/>
            <person name="Wu D."/>
        </authorList>
    </citation>
    <scope>NUCLEOTIDE SEQUENCE [LARGE SCALE GENOMIC DNA]</scope>
    <source>
        <strain evidence="12">KNP414</strain>
    </source>
</reference>
<dbReference type="Pfam" id="PF00672">
    <property type="entry name" value="HAMP"/>
    <property type="match status" value="1"/>
</dbReference>
<dbReference type="KEGG" id="pms:KNP414_06041"/>
<dbReference type="EMBL" id="CP002869">
    <property type="protein sequence ID" value="AEI44565.1"/>
    <property type="molecule type" value="Genomic_DNA"/>
</dbReference>
<evidence type="ECO:0000256" key="6">
    <source>
        <dbReference type="PROSITE-ProRule" id="PRU00284"/>
    </source>
</evidence>
<dbReference type="SUPFAM" id="SSF58104">
    <property type="entry name" value="Methyl-accepting chemotaxis protein (MCP) signaling domain"/>
    <property type="match status" value="1"/>
</dbReference>
<evidence type="ECO:0000256" key="4">
    <source>
        <dbReference type="ARBA" id="ARBA00023224"/>
    </source>
</evidence>
<evidence type="ECO:0000256" key="2">
    <source>
        <dbReference type="ARBA" id="ARBA00022475"/>
    </source>
</evidence>
<feature type="domain" description="Methyl-accepting transducer" evidence="9">
    <location>
        <begin position="263"/>
        <end position="513"/>
    </location>
</feature>
<dbReference type="GO" id="GO:0007165">
    <property type="term" value="P:signal transduction"/>
    <property type="evidence" value="ECO:0007669"/>
    <property type="project" value="UniProtKB-KW"/>
</dbReference>
<feature type="transmembrane region" description="Helical" evidence="8">
    <location>
        <begin position="167"/>
        <end position="189"/>
    </location>
</feature>
<evidence type="ECO:0000313" key="12">
    <source>
        <dbReference type="Proteomes" id="UP000006620"/>
    </source>
</evidence>
<keyword evidence="3 8" id="KW-0472">Membrane</keyword>
<dbReference type="HOGENOM" id="CLU_000445_107_27_9"/>
<evidence type="ECO:0000256" key="1">
    <source>
        <dbReference type="ARBA" id="ARBA00004236"/>
    </source>
</evidence>
<dbReference type="InterPro" id="IPR004089">
    <property type="entry name" value="MCPsignal_dom"/>
</dbReference>
<dbReference type="PANTHER" id="PTHR32089">
    <property type="entry name" value="METHYL-ACCEPTING CHEMOTAXIS PROTEIN MCPB"/>
    <property type="match status" value="1"/>
</dbReference>
<feature type="coiled-coil region" evidence="7">
    <location>
        <begin position="344"/>
        <end position="371"/>
    </location>
</feature>
<dbReference type="CDD" id="cd06225">
    <property type="entry name" value="HAMP"/>
    <property type="match status" value="1"/>
</dbReference>
<dbReference type="SMART" id="SM00283">
    <property type="entry name" value="MA"/>
    <property type="match status" value="1"/>
</dbReference>
<accession>F8FEG6</accession>
<evidence type="ECO:0000259" key="10">
    <source>
        <dbReference type="PROSITE" id="PS50885"/>
    </source>
</evidence>
<dbReference type="GO" id="GO:0005886">
    <property type="term" value="C:plasma membrane"/>
    <property type="evidence" value="ECO:0007669"/>
    <property type="project" value="UniProtKB-SubCell"/>
</dbReference>
<evidence type="ECO:0000256" key="5">
    <source>
        <dbReference type="ARBA" id="ARBA00029447"/>
    </source>
</evidence>
<feature type="transmembrane region" description="Helical" evidence="8">
    <location>
        <begin position="6"/>
        <end position="27"/>
    </location>
</feature>
<name>F8FEG6_PAEMK</name>
<keyword evidence="2" id="KW-1003">Cell membrane</keyword>
<dbReference type="RefSeq" id="WP_013919709.1">
    <property type="nucleotide sequence ID" value="NC_015690.1"/>
</dbReference>
<evidence type="ECO:0000313" key="11">
    <source>
        <dbReference type="EMBL" id="AEI44565.1"/>
    </source>
</evidence>
<keyword evidence="8" id="KW-0812">Transmembrane</keyword>
<dbReference type="Gene3D" id="1.10.287.950">
    <property type="entry name" value="Methyl-accepting chemotaxis protein"/>
    <property type="match status" value="1"/>
</dbReference>
<dbReference type="SMART" id="SM00304">
    <property type="entry name" value="HAMP"/>
    <property type="match status" value="1"/>
</dbReference>
<dbReference type="AlphaFoldDB" id="F8FEG6"/>